<dbReference type="Proteomes" id="UP000323142">
    <property type="component" value="Unassembled WGS sequence"/>
</dbReference>
<dbReference type="Gene3D" id="3.60.21.10">
    <property type="match status" value="1"/>
</dbReference>
<evidence type="ECO:0008006" key="3">
    <source>
        <dbReference type="Google" id="ProtNLM"/>
    </source>
</evidence>
<gene>
    <name evidence="1" type="ORF">F0L46_08115</name>
</gene>
<dbReference type="InterPro" id="IPR029052">
    <property type="entry name" value="Metallo-depent_PP-like"/>
</dbReference>
<proteinExistence type="predicted"/>
<sequence length="332" mass="35410">MIITSHHAVLETIEASGLLLIGDPHVGSRRPGRRKDETWPSAILGKLEAAVAIANGRGLAPLILGDMFDRAVEPDMALKSRLIRILKGFRIRPLVNVGNHDIAHTRLSDGDSLAVLGLCDVVDVVSGSGPVVEYLLGGRRVGLGMTPFGQEVPRDVRGSFAAADQVVWLTHHDIAFDKAYPGAVPPHAIAGCDLVVNGHVHKTQKSIRAGATLWANPGNIARLSVDLADHQPAVWELTPAGALERHMLPFEPDAFDLTGRLVHAAGGRALVADVESAFVSLLRTESAGEVARSGDGSVIRDEIEAKFAREGTPDTVRAIVRSLLSEAVDRRS</sequence>
<dbReference type="OrthoDB" id="5448289at2"/>
<dbReference type="SUPFAM" id="SSF56300">
    <property type="entry name" value="Metallo-dependent phosphatases"/>
    <property type="match status" value="1"/>
</dbReference>
<protein>
    <recommendedName>
        <fullName evidence="3">Calcineurin-like phosphoesterase domain-containing protein</fullName>
    </recommendedName>
</protein>
<dbReference type="AlphaFoldDB" id="A0A5B2VGF7"/>
<name>A0A5B2VGF7_9HYPH</name>
<dbReference type="RefSeq" id="WP_149816569.1">
    <property type="nucleotide sequence ID" value="NZ_VUOA01000018.1"/>
</dbReference>
<reference evidence="1 2" key="1">
    <citation type="submission" date="2019-09" db="EMBL/GenBank/DDBJ databases">
        <title>Salinarimonas rosea gen. nov., sp. nov., a new member of the a-2 subgroup of the Proteobacteria.</title>
        <authorList>
            <person name="Liu J."/>
        </authorList>
    </citation>
    <scope>NUCLEOTIDE SEQUENCE [LARGE SCALE GENOMIC DNA]</scope>
    <source>
        <strain evidence="1 2">BN140002</strain>
    </source>
</reference>
<reference evidence="1 2" key="2">
    <citation type="submission" date="2019-09" db="EMBL/GenBank/DDBJ databases">
        <authorList>
            <person name="Jin C."/>
        </authorList>
    </citation>
    <scope>NUCLEOTIDE SEQUENCE [LARGE SCALE GENOMIC DNA]</scope>
    <source>
        <strain evidence="1 2">BN140002</strain>
    </source>
</reference>
<organism evidence="1 2">
    <name type="scientific">Salinarimonas soli</name>
    <dbReference type="NCBI Taxonomy" id="1638099"/>
    <lineage>
        <taxon>Bacteria</taxon>
        <taxon>Pseudomonadati</taxon>
        <taxon>Pseudomonadota</taxon>
        <taxon>Alphaproteobacteria</taxon>
        <taxon>Hyphomicrobiales</taxon>
        <taxon>Salinarimonadaceae</taxon>
        <taxon>Salinarimonas</taxon>
    </lineage>
</organism>
<evidence type="ECO:0000313" key="1">
    <source>
        <dbReference type="EMBL" id="KAA2237636.1"/>
    </source>
</evidence>
<evidence type="ECO:0000313" key="2">
    <source>
        <dbReference type="Proteomes" id="UP000323142"/>
    </source>
</evidence>
<dbReference type="EMBL" id="VUOA01000018">
    <property type="protein sequence ID" value="KAA2237636.1"/>
    <property type="molecule type" value="Genomic_DNA"/>
</dbReference>
<accession>A0A5B2VGF7</accession>
<comment type="caution">
    <text evidence="1">The sequence shown here is derived from an EMBL/GenBank/DDBJ whole genome shotgun (WGS) entry which is preliminary data.</text>
</comment>
<keyword evidence="2" id="KW-1185">Reference proteome</keyword>
<dbReference type="CDD" id="cd00838">
    <property type="entry name" value="MPP_superfamily"/>
    <property type="match status" value="1"/>
</dbReference>